<name>A0ABS9KLQ3_9BACT</name>
<proteinExistence type="predicted"/>
<evidence type="ECO:0000256" key="2">
    <source>
        <dbReference type="ARBA" id="ARBA00012438"/>
    </source>
</evidence>
<dbReference type="RefSeq" id="WP_237868484.1">
    <property type="nucleotide sequence ID" value="NZ_JAKLTR010000002.1"/>
</dbReference>
<evidence type="ECO:0000256" key="5">
    <source>
        <dbReference type="ARBA" id="ARBA00022777"/>
    </source>
</evidence>
<gene>
    <name evidence="8" type="ORF">LZZ85_03150</name>
</gene>
<organism evidence="8 9">
    <name type="scientific">Terrimonas ginsenosidimutans</name>
    <dbReference type="NCBI Taxonomy" id="2908004"/>
    <lineage>
        <taxon>Bacteria</taxon>
        <taxon>Pseudomonadati</taxon>
        <taxon>Bacteroidota</taxon>
        <taxon>Chitinophagia</taxon>
        <taxon>Chitinophagales</taxon>
        <taxon>Chitinophagaceae</taxon>
        <taxon>Terrimonas</taxon>
    </lineage>
</organism>
<evidence type="ECO:0000313" key="9">
    <source>
        <dbReference type="Proteomes" id="UP001165367"/>
    </source>
</evidence>
<dbReference type="SUPFAM" id="SSF55874">
    <property type="entry name" value="ATPase domain of HSP90 chaperone/DNA topoisomerase II/histidine kinase"/>
    <property type="match status" value="1"/>
</dbReference>
<comment type="catalytic activity">
    <reaction evidence="1">
        <text>ATP + protein L-histidine = ADP + protein N-phospho-L-histidine.</text>
        <dbReference type="EC" id="2.7.13.3"/>
    </reaction>
</comment>
<evidence type="ECO:0000256" key="4">
    <source>
        <dbReference type="ARBA" id="ARBA00022679"/>
    </source>
</evidence>
<dbReference type="InterPro" id="IPR036890">
    <property type="entry name" value="HATPase_C_sf"/>
</dbReference>
<dbReference type="EMBL" id="JAKLTR010000002">
    <property type="protein sequence ID" value="MCG2613255.1"/>
    <property type="molecule type" value="Genomic_DNA"/>
</dbReference>
<dbReference type="InterPro" id="IPR004358">
    <property type="entry name" value="Sig_transdc_His_kin-like_C"/>
</dbReference>
<keyword evidence="6" id="KW-0902">Two-component regulatory system</keyword>
<protein>
    <recommendedName>
        <fullName evidence="2">histidine kinase</fullName>
        <ecNumber evidence="2">2.7.13.3</ecNumber>
    </recommendedName>
</protein>
<dbReference type="CDD" id="cd00082">
    <property type="entry name" value="HisKA"/>
    <property type="match status" value="1"/>
</dbReference>
<keyword evidence="4" id="KW-0808">Transferase</keyword>
<dbReference type="Gene3D" id="3.30.565.10">
    <property type="entry name" value="Histidine kinase-like ATPase, C-terminal domain"/>
    <property type="match status" value="1"/>
</dbReference>
<evidence type="ECO:0000256" key="1">
    <source>
        <dbReference type="ARBA" id="ARBA00000085"/>
    </source>
</evidence>
<accession>A0ABS9KLQ3</accession>
<dbReference type="Proteomes" id="UP001165367">
    <property type="component" value="Unassembled WGS sequence"/>
</dbReference>
<dbReference type="InterPro" id="IPR050351">
    <property type="entry name" value="BphY/WalK/GraS-like"/>
</dbReference>
<reference evidence="8" key="1">
    <citation type="submission" date="2022-01" db="EMBL/GenBank/DDBJ databases">
        <authorList>
            <person name="Jo J.-H."/>
            <person name="Im W.-T."/>
        </authorList>
    </citation>
    <scope>NUCLEOTIDE SEQUENCE</scope>
    <source>
        <strain evidence="8">NA20</strain>
    </source>
</reference>
<dbReference type="GO" id="GO:0016301">
    <property type="term" value="F:kinase activity"/>
    <property type="evidence" value="ECO:0007669"/>
    <property type="project" value="UniProtKB-KW"/>
</dbReference>
<dbReference type="PRINTS" id="PR00344">
    <property type="entry name" value="BCTRLSENSOR"/>
</dbReference>
<dbReference type="Pfam" id="PF02518">
    <property type="entry name" value="HATPase_c"/>
    <property type="match status" value="1"/>
</dbReference>
<keyword evidence="3" id="KW-0597">Phosphoprotein</keyword>
<evidence type="ECO:0000256" key="3">
    <source>
        <dbReference type="ARBA" id="ARBA00022553"/>
    </source>
</evidence>
<dbReference type="Gene3D" id="1.10.287.130">
    <property type="match status" value="1"/>
</dbReference>
<dbReference type="Pfam" id="PF00512">
    <property type="entry name" value="HisKA"/>
    <property type="match status" value="1"/>
</dbReference>
<keyword evidence="5 8" id="KW-0418">Kinase</keyword>
<dbReference type="EC" id="2.7.13.3" evidence="2"/>
<dbReference type="InterPro" id="IPR003594">
    <property type="entry name" value="HATPase_dom"/>
</dbReference>
<evidence type="ECO:0000259" key="7">
    <source>
        <dbReference type="PROSITE" id="PS50109"/>
    </source>
</evidence>
<feature type="domain" description="Histidine kinase" evidence="7">
    <location>
        <begin position="24"/>
        <end position="239"/>
    </location>
</feature>
<dbReference type="InterPro" id="IPR036097">
    <property type="entry name" value="HisK_dim/P_sf"/>
</dbReference>
<evidence type="ECO:0000256" key="6">
    <source>
        <dbReference type="ARBA" id="ARBA00023012"/>
    </source>
</evidence>
<evidence type="ECO:0000313" key="8">
    <source>
        <dbReference type="EMBL" id="MCG2613255.1"/>
    </source>
</evidence>
<comment type="caution">
    <text evidence="8">The sequence shown here is derived from an EMBL/GenBank/DDBJ whole genome shotgun (WGS) entry which is preliminary data.</text>
</comment>
<dbReference type="PANTHER" id="PTHR45453:SF1">
    <property type="entry name" value="PHOSPHATE REGULON SENSOR PROTEIN PHOR"/>
    <property type="match status" value="1"/>
</dbReference>
<dbReference type="PANTHER" id="PTHR45453">
    <property type="entry name" value="PHOSPHATE REGULON SENSOR PROTEIN PHOR"/>
    <property type="match status" value="1"/>
</dbReference>
<dbReference type="SMART" id="SM00388">
    <property type="entry name" value="HisKA"/>
    <property type="match status" value="1"/>
</dbReference>
<dbReference type="SUPFAM" id="SSF47384">
    <property type="entry name" value="Homodimeric domain of signal transducing histidine kinase"/>
    <property type="match status" value="1"/>
</dbReference>
<dbReference type="InterPro" id="IPR005467">
    <property type="entry name" value="His_kinase_dom"/>
</dbReference>
<keyword evidence="9" id="KW-1185">Reference proteome</keyword>
<dbReference type="SMART" id="SM00387">
    <property type="entry name" value="HATPase_c"/>
    <property type="match status" value="1"/>
</dbReference>
<sequence>MNGTLIDITEPKREQQRKNDFIAMVSHELKTPLASMKLYLQLLQQHAGQKQDPVVSGTLVKAVRQVKKMIGMINSFLNVSRLEAGKMRIDKQVFDIRELLAEIEEETSTTVTSHPVIYSSVAVKVNADREKISQVVHNLISNATKYSAARSPIAINCHYEEGYALVSVTDRGIGVNDEHRERLFEQYYRVEADRGESVSGFGIGLYLSAEIISRHDGTIWVESEPGRGSTFFFKIPALGG</sequence>
<dbReference type="InterPro" id="IPR003661">
    <property type="entry name" value="HisK_dim/P_dom"/>
</dbReference>
<dbReference type="PROSITE" id="PS50109">
    <property type="entry name" value="HIS_KIN"/>
    <property type="match status" value="1"/>
</dbReference>